<dbReference type="Gene3D" id="3.30.300.30">
    <property type="match status" value="1"/>
</dbReference>
<dbReference type="Gene3D" id="3.40.50.12780">
    <property type="entry name" value="N-terminal domain of ligase-like"/>
    <property type="match status" value="1"/>
</dbReference>
<evidence type="ECO:0000313" key="5">
    <source>
        <dbReference type="Proteomes" id="UP000728032"/>
    </source>
</evidence>
<evidence type="ECO:0000256" key="1">
    <source>
        <dbReference type="ARBA" id="ARBA00004275"/>
    </source>
</evidence>
<reference evidence="4" key="1">
    <citation type="submission" date="2020-11" db="EMBL/GenBank/DDBJ databases">
        <authorList>
            <person name="Tran Van P."/>
        </authorList>
    </citation>
    <scope>NUCLEOTIDE SEQUENCE</scope>
</reference>
<proteinExistence type="predicted"/>
<feature type="domain" description="AMP-dependent synthetase/ligase" evidence="3">
    <location>
        <begin position="38"/>
        <end position="399"/>
    </location>
</feature>
<sequence length="476" mass="52772">MAKDKILRSKRPMIESEFKTVGAYIWDKLQKLDSNAVCLTEALSGKQLTIGELKSRANAVAVALVDRGVTKGDRIAFYGENSIQHAVLRFAVKFLGLTFMPLSPTFEKYEVRQEFTAAGANIIVSSAADFHKFQWVLDDSQNNNINGVKLVVIFDGQHDKHVTYDQLVVEGTGRTLAQIPYFEVNPDIDMLFLIHTSGSTGRPKCAMIPHRTFISGAQESLTFLNYEMKEQVVLAMQYPCGHISGTVMIPMQVVNGFRLVIFGEFSEELLMKSIEKYRINVLPAFPSFGRRLIEGDLVDKYDLSSLKGMSTGGAAFPGNIAKAIIDKYGIQFKEAYGMTEFCWVTTGSDTSDEFIPGNAGNVAPGCELKIVDITTGESLGPGQDGEICVRGNKLFAGYLDNEKANLEAIDRDGWYRTGDIGRYDSQERLFITDRLKEVVRIGIDNHYINISPVEIEQFLLTHPSIAEVAVVGVNNN</sequence>
<evidence type="ECO:0000313" key="4">
    <source>
        <dbReference type="EMBL" id="CAD7658053.1"/>
    </source>
</evidence>
<keyword evidence="5" id="KW-1185">Reference proteome</keyword>
<accession>A0A7R9MDD7</accession>
<dbReference type="InterPro" id="IPR020845">
    <property type="entry name" value="AMP-binding_CS"/>
</dbReference>
<dbReference type="InterPro" id="IPR000873">
    <property type="entry name" value="AMP-dep_synth/lig_dom"/>
</dbReference>
<evidence type="ECO:0000259" key="3">
    <source>
        <dbReference type="Pfam" id="PF00501"/>
    </source>
</evidence>
<dbReference type="InterPro" id="IPR045851">
    <property type="entry name" value="AMP-bd_C_sf"/>
</dbReference>
<dbReference type="EMBL" id="CAJPVJ010014229">
    <property type="protein sequence ID" value="CAG2175239.1"/>
    <property type="molecule type" value="Genomic_DNA"/>
</dbReference>
<dbReference type="AlphaFoldDB" id="A0A7R9MDD7"/>
<comment type="subcellular location">
    <subcellularLocation>
        <location evidence="1">Peroxisome</location>
    </subcellularLocation>
</comment>
<dbReference type="PROSITE" id="PS00455">
    <property type="entry name" value="AMP_BINDING"/>
    <property type="match status" value="1"/>
</dbReference>
<dbReference type="SUPFAM" id="SSF56801">
    <property type="entry name" value="Acetyl-CoA synthetase-like"/>
    <property type="match status" value="1"/>
</dbReference>
<dbReference type="Pfam" id="PF00501">
    <property type="entry name" value="AMP-binding"/>
    <property type="match status" value="1"/>
</dbReference>
<dbReference type="OrthoDB" id="10253869at2759"/>
<dbReference type="GO" id="GO:0005777">
    <property type="term" value="C:peroxisome"/>
    <property type="evidence" value="ECO:0007669"/>
    <property type="project" value="UniProtKB-SubCell"/>
</dbReference>
<name>A0A7R9MDD7_9ACAR</name>
<dbReference type="EMBL" id="OC929054">
    <property type="protein sequence ID" value="CAD7658053.1"/>
    <property type="molecule type" value="Genomic_DNA"/>
</dbReference>
<protein>
    <recommendedName>
        <fullName evidence="3">AMP-dependent synthetase/ligase domain-containing protein</fullName>
    </recommendedName>
</protein>
<evidence type="ECO:0000256" key="2">
    <source>
        <dbReference type="ARBA" id="ARBA00023140"/>
    </source>
</evidence>
<gene>
    <name evidence="4" type="ORF">ONB1V03_LOCUS14678</name>
</gene>
<dbReference type="PANTHER" id="PTHR24096">
    <property type="entry name" value="LONG-CHAIN-FATTY-ACID--COA LIGASE"/>
    <property type="match status" value="1"/>
</dbReference>
<organism evidence="4">
    <name type="scientific">Oppiella nova</name>
    <dbReference type="NCBI Taxonomy" id="334625"/>
    <lineage>
        <taxon>Eukaryota</taxon>
        <taxon>Metazoa</taxon>
        <taxon>Ecdysozoa</taxon>
        <taxon>Arthropoda</taxon>
        <taxon>Chelicerata</taxon>
        <taxon>Arachnida</taxon>
        <taxon>Acari</taxon>
        <taxon>Acariformes</taxon>
        <taxon>Sarcoptiformes</taxon>
        <taxon>Oribatida</taxon>
        <taxon>Brachypylina</taxon>
        <taxon>Oppioidea</taxon>
        <taxon>Oppiidae</taxon>
        <taxon>Oppiella</taxon>
    </lineage>
</organism>
<keyword evidence="2" id="KW-0576">Peroxisome</keyword>
<dbReference type="InterPro" id="IPR042099">
    <property type="entry name" value="ANL_N_sf"/>
</dbReference>
<dbReference type="GO" id="GO:0016405">
    <property type="term" value="F:CoA-ligase activity"/>
    <property type="evidence" value="ECO:0007669"/>
    <property type="project" value="TreeGrafter"/>
</dbReference>
<dbReference type="Proteomes" id="UP000728032">
    <property type="component" value="Unassembled WGS sequence"/>
</dbReference>